<accession>A0A4S4LMY3</accession>
<protein>
    <submittedName>
        <fullName evidence="1">Uncharacterized protein</fullName>
    </submittedName>
</protein>
<dbReference type="Proteomes" id="UP000308730">
    <property type="component" value="Unassembled WGS sequence"/>
</dbReference>
<evidence type="ECO:0000313" key="2">
    <source>
        <dbReference type="Proteomes" id="UP000308730"/>
    </source>
</evidence>
<name>A0A4S4LMY3_9APHY</name>
<dbReference type="EMBL" id="SGPM01001095">
    <property type="protein sequence ID" value="THH13277.1"/>
    <property type="molecule type" value="Genomic_DNA"/>
</dbReference>
<organism evidence="1 2">
    <name type="scientific">Antrodiella citrinella</name>
    <dbReference type="NCBI Taxonomy" id="2447956"/>
    <lineage>
        <taxon>Eukaryota</taxon>
        <taxon>Fungi</taxon>
        <taxon>Dikarya</taxon>
        <taxon>Basidiomycota</taxon>
        <taxon>Agaricomycotina</taxon>
        <taxon>Agaricomycetes</taxon>
        <taxon>Polyporales</taxon>
        <taxon>Steccherinaceae</taxon>
        <taxon>Antrodiella</taxon>
    </lineage>
</organism>
<comment type="caution">
    <text evidence="1">The sequence shown here is derived from an EMBL/GenBank/DDBJ whole genome shotgun (WGS) entry which is preliminary data.</text>
</comment>
<dbReference type="AlphaFoldDB" id="A0A4S4LMY3"/>
<evidence type="ECO:0000313" key="1">
    <source>
        <dbReference type="EMBL" id="THH13277.1"/>
    </source>
</evidence>
<keyword evidence="2" id="KW-1185">Reference proteome</keyword>
<sequence>MKIVVSEVDYGMEEDRANTYSQLAIQPASSALALAVTDIASMVFNHIKSSLSTLAVYTVLIITMNTRLDATCEHYAPFPVSAASQKVLDCLIQSIKIVLTEYHGEDEDTWGHLEKNGPFSDDCDQRCIFVRRDLVVALASFEDSTSNLDPEQELQLKILKFLLAVVLFHETSHFLTRHIFGSEFTPKASTFLDKFLTSLADRDSRLPLFTDELSTLMQAEQVLIPYPDNFPRCRLTCDSEEEWEEEKKEKDVETAIGLGIKGCGIHARLP</sequence>
<proteinExistence type="predicted"/>
<reference evidence="1 2" key="1">
    <citation type="submission" date="2019-02" db="EMBL/GenBank/DDBJ databases">
        <title>Genome sequencing of the rare red list fungi Antrodiella citrinella (Flaviporus citrinellus).</title>
        <authorList>
            <person name="Buettner E."/>
            <person name="Kellner H."/>
        </authorList>
    </citation>
    <scope>NUCLEOTIDE SEQUENCE [LARGE SCALE GENOMIC DNA]</scope>
    <source>
        <strain evidence="1 2">DSM 108506</strain>
    </source>
</reference>
<gene>
    <name evidence="1" type="ORF">EUX98_g9744</name>
</gene>